<dbReference type="InterPro" id="IPR018188">
    <property type="entry name" value="RNase_T2_His_AS_1"/>
</dbReference>
<dbReference type="PANTHER" id="PTHR11240:SF22">
    <property type="entry name" value="RIBONUCLEASE T2"/>
    <property type="match status" value="1"/>
</dbReference>
<dbReference type="InterPro" id="IPR001568">
    <property type="entry name" value="RNase_T2-like"/>
</dbReference>
<reference evidence="3 4" key="1">
    <citation type="journal article" date="2023" name="Microorganisms">
        <title>Thiorhodovibrio frisius and Trv. litoralis spp. nov., Two Novel Members from a Clade of Fastidious Purple Sulfur Bacteria That Exhibit Unique Red-Shifted Light-Harvesting Capabilities.</title>
        <authorList>
            <person name="Methner A."/>
            <person name="Kuzyk S.B."/>
            <person name="Petersen J."/>
            <person name="Bauer S."/>
            <person name="Brinkmann H."/>
            <person name="Sichau K."/>
            <person name="Wanner G."/>
            <person name="Wolf J."/>
            <person name="Neumann-Schaal M."/>
            <person name="Henke P."/>
            <person name="Tank M."/>
            <person name="Sproer C."/>
            <person name="Bunk B."/>
            <person name="Overmann J."/>
        </authorList>
    </citation>
    <scope>NUCLEOTIDE SEQUENCE [LARGE SCALE GENOMIC DNA]</scope>
    <source>
        <strain evidence="3 4">DSM 6702</strain>
    </source>
</reference>
<dbReference type="Gene3D" id="3.90.730.10">
    <property type="entry name" value="Ribonuclease T2-like"/>
    <property type="match status" value="1"/>
</dbReference>
<evidence type="ECO:0000313" key="3">
    <source>
        <dbReference type="EMBL" id="WPL17758.1"/>
    </source>
</evidence>
<dbReference type="PROSITE" id="PS00530">
    <property type="entry name" value="RNASE_T2_1"/>
    <property type="match status" value="1"/>
</dbReference>
<evidence type="ECO:0000256" key="1">
    <source>
        <dbReference type="ARBA" id="ARBA00007469"/>
    </source>
</evidence>
<dbReference type="Pfam" id="PF00445">
    <property type="entry name" value="Ribonuclease_T2"/>
    <property type="match status" value="1"/>
</dbReference>
<proteinExistence type="inferred from homology"/>
<dbReference type="EMBL" id="CP121472">
    <property type="protein sequence ID" value="WPL17758.1"/>
    <property type="molecule type" value="Genomic_DNA"/>
</dbReference>
<organism evidence="3 4">
    <name type="scientific">Thiorhodovibrio winogradskyi</name>
    <dbReference type="NCBI Taxonomy" id="77007"/>
    <lineage>
        <taxon>Bacteria</taxon>
        <taxon>Pseudomonadati</taxon>
        <taxon>Pseudomonadota</taxon>
        <taxon>Gammaproteobacteria</taxon>
        <taxon>Chromatiales</taxon>
        <taxon>Chromatiaceae</taxon>
        <taxon>Thiorhodovibrio</taxon>
    </lineage>
</organism>
<evidence type="ECO:0000313" key="4">
    <source>
        <dbReference type="Proteomes" id="UP001432180"/>
    </source>
</evidence>
<protein>
    <submittedName>
        <fullName evidence="3">Ribonuclease I</fullName>
    </submittedName>
</protein>
<evidence type="ECO:0000256" key="2">
    <source>
        <dbReference type="RuleBase" id="RU004328"/>
    </source>
</evidence>
<dbReference type="PANTHER" id="PTHR11240">
    <property type="entry name" value="RIBONUCLEASE T2"/>
    <property type="match status" value="1"/>
</dbReference>
<comment type="similarity">
    <text evidence="1 2">Belongs to the RNase T2 family.</text>
</comment>
<sequence length="276" mass="30839">MDIRTKVNTRPLHPNLLARNIHLRVLLTIFLCFVGFPVTAADQEQACERFAHYIFMRDWSPSVCIKYAKEGAMCIIPNASRNWIVHGLWPSAPAGERLFISCDGPEFSRDAVSGLEPALDTIWPNPEFEQADTTARGRTWAWRHEWEKHGTCAALCDPQVDGQSAYFQLAMDLNKRYDIASVLDHAGIMPNAMTPIASVTLVNVLKKAFGVNPIIECVTPNRGDTAYLYAIGLCFSKSHDPLDCHQESDTSDASCPATVIYPTQNIPARPRQSRNH</sequence>
<name>A0ABZ0SBQ4_9GAMM</name>
<accession>A0ABZ0SBQ4</accession>
<gene>
    <name evidence="3" type="ORF">Thiowin_02797</name>
</gene>
<keyword evidence="4" id="KW-1185">Reference proteome</keyword>
<dbReference type="SUPFAM" id="SSF55895">
    <property type="entry name" value="Ribonuclease Rh-like"/>
    <property type="match status" value="1"/>
</dbReference>
<dbReference type="InterPro" id="IPR036430">
    <property type="entry name" value="RNase_T2-like_sf"/>
</dbReference>
<dbReference type="Proteomes" id="UP001432180">
    <property type="component" value="Chromosome"/>
</dbReference>